<evidence type="ECO:0000256" key="5">
    <source>
        <dbReference type="ARBA" id="ARBA00023180"/>
    </source>
</evidence>
<keyword evidence="2" id="KW-1003">Cell membrane</keyword>
<dbReference type="GO" id="GO:0038023">
    <property type="term" value="F:signaling receptor activity"/>
    <property type="evidence" value="ECO:0007669"/>
    <property type="project" value="InterPro"/>
</dbReference>
<keyword evidence="3" id="KW-0732">Signal</keyword>
<dbReference type="PANTHER" id="PTHR10269">
    <property type="entry name" value="GDNF RECEPTOR ALPHA"/>
    <property type="match status" value="1"/>
</dbReference>
<reference evidence="7" key="2">
    <citation type="submission" date="2004-02" db="EMBL/GenBank/DDBJ databases">
        <authorList>
            <consortium name="Genoscope"/>
            <consortium name="Whitehead Institute Centre for Genome Research"/>
        </authorList>
    </citation>
    <scope>NUCLEOTIDE SEQUENCE</scope>
</reference>
<dbReference type="PANTHER" id="PTHR10269:SF4">
    <property type="entry name" value="GDNF FAMILY RECEPTOR ALPHA-2"/>
    <property type="match status" value="1"/>
</dbReference>
<evidence type="ECO:0000256" key="1">
    <source>
        <dbReference type="ARBA" id="ARBA00004236"/>
    </source>
</evidence>
<proteinExistence type="predicted"/>
<dbReference type="AlphaFoldDB" id="Q4T644"/>
<keyword evidence="5" id="KW-0325">Glycoprotein</keyword>
<feature type="domain" description="GDNF/GAS1" evidence="6">
    <location>
        <begin position="3"/>
        <end position="81"/>
    </location>
</feature>
<protein>
    <submittedName>
        <fullName evidence="7">(spotted green pufferfish) hypothetical protein</fullName>
    </submittedName>
</protein>
<dbReference type="InterPro" id="IPR003438">
    <property type="entry name" value="GDNF_rcpt"/>
</dbReference>
<sequence>VDCIQASEMCNQNPNCSSRYRVMRQCLVGKEKDAMLDNNRECQAALEVLLLSPLYDCRCKRGMKKELQCLQNYWTIHMGLGEGGDMDESSPYEPVAPNRHPDAFRLASISSGIAGWIFFFTVHLEFSHKREDICSREGELEVNNNNKGGCEDPASMFSRQHSNGQLPSWLII</sequence>
<reference evidence="7" key="1">
    <citation type="journal article" date="2004" name="Nature">
        <title>Genome duplication in the teleost fish Tetraodon nigroviridis reveals the early vertebrate proto-karyotype.</title>
        <authorList>
            <person name="Jaillon O."/>
            <person name="Aury J.-M."/>
            <person name="Brunet F."/>
            <person name="Petit J.-L."/>
            <person name="Stange-Thomann N."/>
            <person name="Mauceli E."/>
            <person name="Bouneau L."/>
            <person name="Fischer C."/>
            <person name="Ozouf-Costaz C."/>
            <person name="Bernot A."/>
            <person name="Nicaud S."/>
            <person name="Jaffe D."/>
            <person name="Fisher S."/>
            <person name="Lutfalla G."/>
            <person name="Dossat C."/>
            <person name="Segurens B."/>
            <person name="Dasilva C."/>
            <person name="Salanoubat M."/>
            <person name="Levy M."/>
            <person name="Boudet N."/>
            <person name="Castellano S."/>
            <person name="Anthouard V."/>
            <person name="Jubin C."/>
            <person name="Castelli V."/>
            <person name="Katinka M."/>
            <person name="Vacherie B."/>
            <person name="Biemont C."/>
            <person name="Skalli Z."/>
            <person name="Cattolico L."/>
            <person name="Poulain J."/>
            <person name="De Berardinis V."/>
            <person name="Cruaud C."/>
            <person name="Duprat S."/>
            <person name="Brottier P."/>
            <person name="Coutanceau J.-P."/>
            <person name="Gouzy J."/>
            <person name="Parra G."/>
            <person name="Lardier G."/>
            <person name="Chapple C."/>
            <person name="McKernan K.J."/>
            <person name="McEwan P."/>
            <person name="Bosak S."/>
            <person name="Kellis M."/>
            <person name="Volff J.-N."/>
            <person name="Guigo R."/>
            <person name="Zody M.C."/>
            <person name="Mesirov J."/>
            <person name="Lindblad-Toh K."/>
            <person name="Birren B."/>
            <person name="Nusbaum C."/>
            <person name="Kahn D."/>
            <person name="Robinson-Rechavi M."/>
            <person name="Laudet V."/>
            <person name="Schachter V."/>
            <person name="Quetier F."/>
            <person name="Saurin W."/>
            <person name="Scarpelli C."/>
            <person name="Wincker P."/>
            <person name="Lander E.S."/>
            <person name="Weissenbach J."/>
            <person name="Roest Crollius H."/>
        </authorList>
    </citation>
    <scope>NUCLEOTIDE SEQUENCE [LARGE SCALE GENOMIC DNA]</scope>
</reference>
<dbReference type="GO" id="GO:0007399">
    <property type="term" value="P:nervous system development"/>
    <property type="evidence" value="ECO:0007669"/>
    <property type="project" value="TreeGrafter"/>
</dbReference>
<gene>
    <name evidence="7" type="ORF">GSTENG00006487001</name>
</gene>
<evidence type="ECO:0000256" key="2">
    <source>
        <dbReference type="ARBA" id="ARBA00022475"/>
    </source>
</evidence>
<evidence type="ECO:0000256" key="4">
    <source>
        <dbReference type="ARBA" id="ARBA00023136"/>
    </source>
</evidence>
<dbReference type="GO" id="GO:0009897">
    <property type="term" value="C:external side of plasma membrane"/>
    <property type="evidence" value="ECO:0007669"/>
    <property type="project" value="TreeGrafter"/>
</dbReference>
<dbReference type="OrthoDB" id="9435188at2759"/>
<dbReference type="GO" id="GO:0043235">
    <property type="term" value="C:receptor complex"/>
    <property type="evidence" value="ECO:0007669"/>
    <property type="project" value="TreeGrafter"/>
</dbReference>
<feature type="non-terminal residue" evidence="7">
    <location>
        <position position="172"/>
    </location>
</feature>
<accession>Q4T644</accession>
<evidence type="ECO:0000259" key="6">
    <source>
        <dbReference type="SMART" id="SM00907"/>
    </source>
</evidence>
<comment type="caution">
    <text evidence="7">The sequence shown here is derived from an EMBL/GenBank/DDBJ whole genome shotgun (WGS) entry which is preliminary data.</text>
</comment>
<comment type="subcellular location">
    <subcellularLocation>
        <location evidence="1">Cell membrane</location>
    </subcellularLocation>
</comment>
<dbReference type="SMART" id="SM00907">
    <property type="entry name" value="GDNF"/>
    <property type="match status" value="1"/>
</dbReference>
<dbReference type="InterPro" id="IPR016017">
    <property type="entry name" value="GDNF/GAS1"/>
</dbReference>
<dbReference type="KEGG" id="tng:GSTEN00006487G001"/>
<dbReference type="EMBL" id="CAAE01008937">
    <property type="protein sequence ID" value="CAF91638.1"/>
    <property type="molecule type" value="Genomic_DNA"/>
</dbReference>
<name>Q4T644_TETNG</name>
<evidence type="ECO:0000313" key="7">
    <source>
        <dbReference type="EMBL" id="CAF91638.1"/>
    </source>
</evidence>
<organism evidence="7">
    <name type="scientific">Tetraodon nigroviridis</name>
    <name type="common">Spotted green pufferfish</name>
    <name type="synonym">Chelonodon nigroviridis</name>
    <dbReference type="NCBI Taxonomy" id="99883"/>
    <lineage>
        <taxon>Eukaryota</taxon>
        <taxon>Metazoa</taxon>
        <taxon>Chordata</taxon>
        <taxon>Craniata</taxon>
        <taxon>Vertebrata</taxon>
        <taxon>Euteleostomi</taxon>
        <taxon>Actinopterygii</taxon>
        <taxon>Neopterygii</taxon>
        <taxon>Teleostei</taxon>
        <taxon>Neoteleostei</taxon>
        <taxon>Acanthomorphata</taxon>
        <taxon>Eupercaria</taxon>
        <taxon>Tetraodontiformes</taxon>
        <taxon>Tetradontoidea</taxon>
        <taxon>Tetraodontidae</taxon>
        <taxon>Tetraodon</taxon>
    </lineage>
</organism>
<keyword evidence="4" id="KW-0472">Membrane</keyword>
<evidence type="ECO:0000256" key="3">
    <source>
        <dbReference type="ARBA" id="ARBA00022729"/>
    </source>
</evidence>
<dbReference type="Pfam" id="PF02351">
    <property type="entry name" value="GDNF"/>
    <property type="match status" value="1"/>
</dbReference>